<name>A0AAD7ATN1_9AGAR</name>
<organism evidence="2 3">
    <name type="scientific">Mycena albidolilacea</name>
    <dbReference type="NCBI Taxonomy" id="1033008"/>
    <lineage>
        <taxon>Eukaryota</taxon>
        <taxon>Fungi</taxon>
        <taxon>Dikarya</taxon>
        <taxon>Basidiomycota</taxon>
        <taxon>Agaricomycotina</taxon>
        <taxon>Agaricomycetes</taxon>
        <taxon>Agaricomycetidae</taxon>
        <taxon>Agaricales</taxon>
        <taxon>Marasmiineae</taxon>
        <taxon>Mycenaceae</taxon>
        <taxon>Mycena</taxon>
    </lineage>
</organism>
<reference evidence="2" key="1">
    <citation type="submission" date="2023-03" db="EMBL/GenBank/DDBJ databases">
        <title>Massive genome expansion in bonnet fungi (Mycena s.s.) driven by repeated elements and novel gene families across ecological guilds.</title>
        <authorList>
            <consortium name="Lawrence Berkeley National Laboratory"/>
            <person name="Harder C.B."/>
            <person name="Miyauchi S."/>
            <person name="Viragh M."/>
            <person name="Kuo A."/>
            <person name="Thoen E."/>
            <person name="Andreopoulos B."/>
            <person name="Lu D."/>
            <person name="Skrede I."/>
            <person name="Drula E."/>
            <person name="Henrissat B."/>
            <person name="Morin E."/>
            <person name="Kohler A."/>
            <person name="Barry K."/>
            <person name="LaButti K."/>
            <person name="Morin E."/>
            <person name="Salamov A."/>
            <person name="Lipzen A."/>
            <person name="Mereny Z."/>
            <person name="Hegedus B."/>
            <person name="Baldrian P."/>
            <person name="Stursova M."/>
            <person name="Weitz H."/>
            <person name="Taylor A."/>
            <person name="Grigoriev I.V."/>
            <person name="Nagy L.G."/>
            <person name="Martin F."/>
            <person name="Kauserud H."/>
        </authorList>
    </citation>
    <scope>NUCLEOTIDE SEQUENCE</scope>
    <source>
        <strain evidence="2">CBHHK002</strain>
    </source>
</reference>
<proteinExistence type="predicted"/>
<feature type="compositionally biased region" description="Polar residues" evidence="1">
    <location>
        <begin position="475"/>
        <end position="493"/>
    </location>
</feature>
<feature type="compositionally biased region" description="Basic and acidic residues" evidence="1">
    <location>
        <begin position="228"/>
        <end position="242"/>
    </location>
</feature>
<dbReference type="AlphaFoldDB" id="A0AAD7ATN1"/>
<evidence type="ECO:0000256" key="1">
    <source>
        <dbReference type="SAM" id="MobiDB-lite"/>
    </source>
</evidence>
<keyword evidence="3" id="KW-1185">Reference proteome</keyword>
<comment type="caution">
    <text evidence="2">The sequence shown here is derived from an EMBL/GenBank/DDBJ whole genome shotgun (WGS) entry which is preliminary data.</text>
</comment>
<feature type="region of interest" description="Disordered" evidence="1">
    <location>
        <begin position="429"/>
        <end position="498"/>
    </location>
</feature>
<feature type="compositionally biased region" description="Basic and acidic residues" evidence="1">
    <location>
        <begin position="64"/>
        <end position="76"/>
    </location>
</feature>
<sequence>MPPQKRKEGDSGLDPVIDKKGRVESTRQRSRASSAKYCATQPEVRERRRIQTAQRRAAKKAHKRQWDPPKKTRNDTQDEAAASGSVLATESSQAPAASPEVHSTQDELVDSDVAFHTAAPAETPSQSSMGRPKRKIQHKLGGSDAVSYTAAPAQNLSQPSIGRPKRKSEVYRIQEESLDDDVSDPDVGEDSTRASTPEDEEYHPSLERAERQRGQHRKAVAKYYASRPEVREKREIQAVERRAAKKAHWRQRDPPKKPKSSTHVVSSSAPPTEVSHASTTGLHDIRHELPDSDIDNASTAAPAQDLSQSPTSRPKRKVLRAPAPTEELSQSSTGRPKRKLKVHQMQEQGKPDDVMDLDVASGGNGYDPGPELERGEQAKAQRRRSSRKYYARYTVSCRRIRVRFDGYFSHPEVREKKRVYMAEKRAAIKARRRQWDPPKKPKSSTHVAPSSAPPTKVAHASTAGLDDMQPELADSNHTASTAAPAENLSQSATDRPKRKLKVHQMQEQAFYDSDVASDAHHATDLPVAPGYGPGAELEWYVLTKSVNQTASAEQFSVEQTRLAQRRKSSRKYYASHPEVRERKRVYMAQKRAAIKARRRQWDPPKKPKATTQAGPPISSAAAGYSSGMTQVGSSGERDWELMSHEGSDAEDVVVGGNTALTGVYCWNV</sequence>
<accession>A0AAD7ATN1</accession>
<feature type="compositionally biased region" description="Basic and acidic residues" evidence="1">
    <location>
        <begin position="1"/>
        <end position="27"/>
    </location>
</feature>
<feature type="compositionally biased region" description="Basic and acidic residues" evidence="1">
    <location>
        <begin position="202"/>
        <end position="213"/>
    </location>
</feature>
<feature type="compositionally biased region" description="Acidic residues" evidence="1">
    <location>
        <begin position="176"/>
        <end position="189"/>
    </location>
</feature>
<feature type="region of interest" description="Disordered" evidence="1">
    <location>
        <begin position="1"/>
        <end position="387"/>
    </location>
</feature>
<feature type="compositionally biased region" description="Polar residues" evidence="1">
    <location>
        <begin position="295"/>
        <end position="312"/>
    </location>
</feature>
<feature type="region of interest" description="Disordered" evidence="1">
    <location>
        <begin position="595"/>
        <end position="637"/>
    </location>
</feature>
<feature type="compositionally biased region" description="Polar residues" evidence="1">
    <location>
        <begin position="261"/>
        <end position="281"/>
    </location>
</feature>
<dbReference type="Proteomes" id="UP001218218">
    <property type="component" value="Unassembled WGS sequence"/>
</dbReference>
<gene>
    <name evidence="2" type="ORF">DFH08DRAFT_928135</name>
</gene>
<evidence type="ECO:0000313" key="2">
    <source>
        <dbReference type="EMBL" id="KAJ7367713.1"/>
    </source>
</evidence>
<dbReference type="EMBL" id="JARIHO010000001">
    <property type="protein sequence ID" value="KAJ7367713.1"/>
    <property type="molecule type" value="Genomic_DNA"/>
</dbReference>
<evidence type="ECO:0000313" key="3">
    <source>
        <dbReference type="Proteomes" id="UP001218218"/>
    </source>
</evidence>
<protein>
    <submittedName>
        <fullName evidence="2">Uncharacterized protein</fullName>
    </submittedName>
</protein>
<feature type="compositionally biased region" description="Polar residues" evidence="1">
    <location>
        <begin position="86"/>
        <end position="95"/>
    </location>
</feature>